<feature type="compositionally biased region" description="Acidic residues" evidence="7">
    <location>
        <begin position="179"/>
        <end position="191"/>
    </location>
</feature>
<gene>
    <name evidence="8" type="ORF">F2P81_020672</name>
</gene>
<dbReference type="AlphaFoldDB" id="A0A6A4SA02"/>
<organism evidence="8 9">
    <name type="scientific">Scophthalmus maximus</name>
    <name type="common">Turbot</name>
    <name type="synonym">Psetta maxima</name>
    <dbReference type="NCBI Taxonomy" id="52904"/>
    <lineage>
        <taxon>Eukaryota</taxon>
        <taxon>Metazoa</taxon>
        <taxon>Chordata</taxon>
        <taxon>Craniata</taxon>
        <taxon>Vertebrata</taxon>
        <taxon>Euteleostomi</taxon>
        <taxon>Actinopterygii</taxon>
        <taxon>Neopterygii</taxon>
        <taxon>Teleostei</taxon>
        <taxon>Neoteleostei</taxon>
        <taxon>Acanthomorphata</taxon>
        <taxon>Carangaria</taxon>
        <taxon>Pleuronectiformes</taxon>
        <taxon>Pleuronectoidei</taxon>
        <taxon>Scophthalmidae</taxon>
        <taxon>Scophthalmus</taxon>
    </lineage>
</organism>
<evidence type="ECO:0000256" key="3">
    <source>
        <dbReference type="ARBA" id="ARBA00022473"/>
    </source>
</evidence>
<accession>A0A6A4SA02</accession>
<dbReference type="GO" id="GO:0030154">
    <property type="term" value="P:cell differentiation"/>
    <property type="evidence" value="ECO:0007669"/>
    <property type="project" value="UniProtKB-KW"/>
</dbReference>
<evidence type="ECO:0000256" key="4">
    <source>
        <dbReference type="ARBA" id="ARBA00022553"/>
    </source>
</evidence>
<dbReference type="Pfam" id="PF06910">
    <property type="entry name" value="MEA1"/>
    <property type="match status" value="1"/>
</dbReference>
<dbReference type="PANTHER" id="PTHR17005">
    <property type="entry name" value="MALE-ENHANCED ANTIGEN-1"/>
    <property type="match status" value="1"/>
</dbReference>
<comment type="caution">
    <text evidence="8">The sequence shown here is derived from an EMBL/GenBank/DDBJ whole genome shotgun (WGS) entry which is preliminary data.</text>
</comment>
<evidence type="ECO:0000256" key="6">
    <source>
        <dbReference type="ARBA" id="ARBA00022871"/>
    </source>
</evidence>
<keyword evidence="3" id="KW-0217">Developmental protein</keyword>
<evidence type="ECO:0000256" key="1">
    <source>
        <dbReference type="ARBA" id="ARBA00002540"/>
    </source>
</evidence>
<name>A0A6A4SA02_SCOMX</name>
<evidence type="ECO:0000256" key="7">
    <source>
        <dbReference type="SAM" id="MobiDB-lite"/>
    </source>
</evidence>
<reference evidence="8 9" key="1">
    <citation type="submission" date="2019-06" db="EMBL/GenBank/DDBJ databases">
        <title>Draft genomes of female and male turbot (Scophthalmus maximus).</title>
        <authorList>
            <person name="Xu H."/>
            <person name="Xu X.-W."/>
            <person name="Shao C."/>
            <person name="Chen S."/>
        </authorList>
    </citation>
    <scope>NUCLEOTIDE SEQUENCE [LARGE SCALE GENOMIC DNA]</scope>
    <source>
        <strain evidence="8">Ysfricsl-2016a</strain>
        <tissue evidence="8">Blood</tissue>
    </source>
</reference>
<keyword evidence="5" id="KW-0221">Differentiation</keyword>
<feature type="region of interest" description="Disordered" evidence="7">
    <location>
        <begin position="179"/>
        <end position="223"/>
    </location>
</feature>
<sequence length="324" mass="34542">MSSLAAPVPLIPPQATRRFRSTASVIGSIDPVSIDRVRSVAPGGRSAAAEQRLCPSVGASPGVFLQVTCFRSPFLWMDVSSAAMGPERVLPSSEDELGEDEHPADGTLPPGGGAVWSGGEGLPPHPPSIHPSFHPSLSFLAPWRGVYFGRGLTRIWQRSHPSVNLSIRLYFAVICSGGGEEEEGGEEDENENSGGYYYQPLNQDPDGGNATEEVEPGAETSHAEQVQQVQQRIEVMGLHLPEAPPLDSDDEDDPEGAAALRSHASIPMDADHVELVKRTMAAVALPVVGVPAWAQEISDDQWKDMVQHTLQGRQSAGALRLSGP</sequence>
<evidence type="ECO:0000256" key="5">
    <source>
        <dbReference type="ARBA" id="ARBA00022782"/>
    </source>
</evidence>
<keyword evidence="6" id="KW-0744">Spermatogenesis</keyword>
<evidence type="ECO:0000313" key="9">
    <source>
        <dbReference type="Proteomes" id="UP000438429"/>
    </source>
</evidence>
<dbReference type="EMBL" id="VEVO01000018">
    <property type="protein sequence ID" value="KAF0027931.1"/>
    <property type="molecule type" value="Genomic_DNA"/>
</dbReference>
<proteinExistence type="predicted"/>
<evidence type="ECO:0000313" key="8">
    <source>
        <dbReference type="EMBL" id="KAF0027931.1"/>
    </source>
</evidence>
<dbReference type="Proteomes" id="UP000438429">
    <property type="component" value="Unassembled WGS sequence"/>
</dbReference>
<keyword evidence="4" id="KW-0597">Phosphoprotein</keyword>
<feature type="region of interest" description="Disordered" evidence="7">
    <location>
        <begin position="90"/>
        <end position="129"/>
    </location>
</feature>
<evidence type="ECO:0000256" key="2">
    <source>
        <dbReference type="ARBA" id="ARBA00022245"/>
    </source>
</evidence>
<protein>
    <recommendedName>
        <fullName evidence="2">Male-enhanced antigen 1</fullName>
    </recommendedName>
</protein>
<dbReference type="GO" id="GO:0007283">
    <property type="term" value="P:spermatogenesis"/>
    <property type="evidence" value="ECO:0007669"/>
    <property type="project" value="UniProtKB-KW"/>
</dbReference>
<feature type="compositionally biased region" description="Gly residues" evidence="7">
    <location>
        <begin position="109"/>
        <end position="121"/>
    </location>
</feature>
<dbReference type="InterPro" id="IPR009685">
    <property type="entry name" value="MEA1"/>
</dbReference>
<comment type="function">
    <text evidence="1">May play an important role in spermatogenesis and/or testis development.</text>
</comment>